<dbReference type="Pfam" id="PF20684">
    <property type="entry name" value="Fung_rhodopsin"/>
    <property type="match status" value="1"/>
</dbReference>
<evidence type="ECO:0000256" key="7">
    <source>
        <dbReference type="SAM" id="Phobius"/>
    </source>
</evidence>
<dbReference type="PANTHER" id="PTHR33048">
    <property type="entry name" value="PTH11-LIKE INTEGRAL MEMBRANE PROTEIN (AFU_ORTHOLOGUE AFUA_5G11245)"/>
    <property type="match status" value="1"/>
</dbReference>
<organism evidence="9 10">
    <name type="scientific">Heterodermia speciosa</name>
    <dbReference type="NCBI Taxonomy" id="116794"/>
    <lineage>
        <taxon>Eukaryota</taxon>
        <taxon>Fungi</taxon>
        <taxon>Dikarya</taxon>
        <taxon>Ascomycota</taxon>
        <taxon>Pezizomycotina</taxon>
        <taxon>Lecanoromycetes</taxon>
        <taxon>OSLEUM clade</taxon>
        <taxon>Lecanoromycetidae</taxon>
        <taxon>Caliciales</taxon>
        <taxon>Physciaceae</taxon>
        <taxon>Heterodermia</taxon>
    </lineage>
</organism>
<gene>
    <name evidence="9" type="ORF">HETSPECPRED_007904</name>
</gene>
<keyword evidence="2 7" id="KW-0812">Transmembrane</keyword>
<comment type="similarity">
    <text evidence="5">Belongs to the SAT4 family.</text>
</comment>
<evidence type="ECO:0000313" key="10">
    <source>
        <dbReference type="Proteomes" id="UP000664521"/>
    </source>
</evidence>
<feature type="compositionally biased region" description="Low complexity" evidence="6">
    <location>
        <begin position="342"/>
        <end position="354"/>
    </location>
</feature>
<protein>
    <recommendedName>
        <fullName evidence="8">Rhodopsin domain-containing protein</fullName>
    </recommendedName>
</protein>
<feature type="region of interest" description="Disordered" evidence="6">
    <location>
        <begin position="378"/>
        <end position="399"/>
    </location>
</feature>
<dbReference type="AlphaFoldDB" id="A0A8H3FUZ7"/>
<comment type="subcellular location">
    <subcellularLocation>
        <location evidence="1">Membrane</location>
        <topology evidence="1">Multi-pass membrane protein</topology>
    </subcellularLocation>
</comment>
<evidence type="ECO:0000256" key="5">
    <source>
        <dbReference type="ARBA" id="ARBA00038359"/>
    </source>
</evidence>
<evidence type="ECO:0000313" key="9">
    <source>
        <dbReference type="EMBL" id="CAF9931557.1"/>
    </source>
</evidence>
<evidence type="ECO:0000256" key="4">
    <source>
        <dbReference type="ARBA" id="ARBA00023136"/>
    </source>
</evidence>
<reference evidence="9" key="1">
    <citation type="submission" date="2021-03" db="EMBL/GenBank/DDBJ databases">
        <authorList>
            <person name="Tagirdzhanova G."/>
        </authorList>
    </citation>
    <scope>NUCLEOTIDE SEQUENCE</scope>
</reference>
<feature type="transmembrane region" description="Helical" evidence="7">
    <location>
        <begin position="99"/>
        <end position="122"/>
    </location>
</feature>
<feature type="transmembrane region" description="Helical" evidence="7">
    <location>
        <begin position="177"/>
        <end position="203"/>
    </location>
</feature>
<keyword evidence="4 7" id="KW-0472">Membrane</keyword>
<dbReference type="InterPro" id="IPR049326">
    <property type="entry name" value="Rhodopsin_dom_fungi"/>
</dbReference>
<feature type="transmembrane region" description="Helical" evidence="7">
    <location>
        <begin position="25"/>
        <end position="46"/>
    </location>
</feature>
<name>A0A8H3FUZ7_9LECA</name>
<proteinExistence type="inferred from homology"/>
<dbReference type="Proteomes" id="UP000664521">
    <property type="component" value="Unassembled WGS sequence"/>
</dbReference>
<feature type="transmembrane region" description="Helical" evidence="7">
    <location>
        <begin position="246"/>
        <end position="268"/>
    </location>
</feature>
<keyword evidence="10" id="KW-1185">Reference proteome</keyword>
<dbReference type="InterPro" id="IPR052337">
    <property type="entry name" value="SAT4-like"/>
</dbReference>
<feature type="domain" description="Rhodopsin" evidence="8">
    <location>
        <begin position="42"/>
        <end position="275"/>
    </location>
</feature>
<accession>A0A8H3FUZ7</accession>
<feature type="transmembrane region" description="Helical" evidence="7">
    <location>
        <begin position="134"/>
        <end position="157"/>
    </location>
</feature>
<evidence type="ECO:0000256" key="6">
    <source>
        <dbReference type="SAM" id="MobiDB-lite"/>
    </source>
</evidence>
<feature type="transmembrane region" description="Helical" evidence="7">
    <location>
        <begin position="58"/>
        <end position="79"/>
    </location>
</feature>
<feature type="transmembrane region" description="Helical" evidence="7">
    <location>
        <begin position="215"/>
        <end position="234"/>
    </location>
</feature>
<comment type="caution">
    <text evidence="9">The sequence shown here is derived from an EMBL/GenBank/DDBJ whole genome shotgun (WGS) entry which is preliminary data.</text>
</comment>
<evidence type="ECO:0000256" key="3">
    <source>
        <dbReference type="ARBA" id="ARBA00022989"/>
    </source>
</evidence>
<feature type="region of interest" description="Disordered" evidence="6">
    <location>
        <begin position="331"/>
        <end position="354"/>
    </location>
</feature>
<sequence length="399" mass="43535">MSHQLPPEEIQYELRHIHEDRSSELVTTFATCSALAYIAVILRLIARRVNRAPIQADDSWVLVALCLLTGQMIVGLMGVQLGAGKHVILLQHPSEFAKIVISLEVLYVAGTAAAKFSILLLYRRLFGLYKKFLVALYFIATVTFCYSLVEILVIIFACRPVNAAWDFGVKGTCVDLALGGIIVGSVNVATDFATLFLPMPMVWGLNIELKWKIQLVGIFLLGGFVCIGSIYRVTVLNGLSSSDPTWALIPAAIWAFVENAIGIVSACLPTLRPVYNILVHGHHCSVRDKCSRCCQTAYSSDHQPKKVCEYTITSSGEQTVEGMRPPRIPWINGSPAEPKTPPTTYTTPTQTYTSPATTYTTAAGSGAAESDNAGMTFWVSDSTESSPPLGRETPSVEIW</sequence>
<dbReference type="PANTHER" id="PTHR33048:SF47">
    <property type="entry name" value="INTEGRAL MEMBRANE PROTEIN-RELATED"/>
    <property type="match status" value="1"/>
</dbReference>
<dbReference type="GO" id="GO:0016020">
    <property type="term" value="C:membrane"/>
    <property type="evidence" value="ECO:0007669"/>
    <property type="project" value="UniProtKB-SubCell"/>
</dbReference>
<keyword evidence="3 7" id="KW-1133">Transmembrane helix</keyword>
<evidence type="ECO:0000256" key="2">
    <source>
        <dbReference type="ARBA" id="ARBA00022692"/>
    </source>
</evidence>
<evidence type="ECO:0000259" key="8">
    <source>
        <dbReference type="Pfam" id="PF20684"/>
    </source>
</evidence>
<dbReference type="EMBL" id="CAJPDS010000059">
    <property type="protein sequence ID" value="CAF9931557.1"/>
    <property type="molecule type" value="Genomic_DNA"/>
</dbReference>
<evidence type="ECO:0000256" key="1">
    <source>
        <dbReference type="ARBA" id="ARBA00004141"/>
    </source>
</evidence>
<dbReference type="OrthoDB" id="10017208at2759"/>